<dbReference type="InterPro" id="IPR009057">
    <property type="entry name" value="Homeodomain-like_sf"/>
</dbReference>
<feature type="domain" description="HTH tetR-type" evidence="3">
    <location>
        <begin position="11"/>
        <end position="71"/>
    </location>
</feature>
<evidence type="ECO:0000313" key="5">
    <source>
        <dbReference type="Proteomes" id="UP000198374"/>
    </source>
</evidence>
<dbReference type="Proteomes" id="UP000198374">
    <property type="component" value="Unassembled WGS sequence"/>
</dbReference>
<dbReference type="RefSeq" id="WP_089108315.1">
    <property type="nucleotide sequence ID" value="NZ_BCMF01000002.1"/>
</dbReference>
<sequence>MTSIKTTLKRKQAQQEILQAALPYIESGKYNQLSIREFCHEIGVTTGMFYRYYKTKSDLLAFYAIDTSKLLFDSLKDNFPTMSLREKLVSFCMASIKPLQTMGPESLFVFLNVKNPECNCDVSRQLFYDQIRYVFDSTYDGHQYAEEDLLDISNQLVILEKGIVYEWYSRQDDPTFELMPVAEHCFDKALDAYSFLNDEKS</sequence>
<dbReference type="Gene3D" id="1.10.357.10">
    <property type="entry name" value="Tetracycline Repressor, domain 2"/>
    <property type="match status" value="1"/>
</dbReference>
<dbReference type="InterPro" id="IPR001647">
    <property type="entry name" value="HTH_TetR"/>
</dbReference>
<evidence type="ECO:0000256" key="1">
    <source>
        <dbReference type="ARBA" id="ARBA00023125"/>
    </source>
</evidence>
<keyword evidence="1 2" id="KW-0238">DNA-binding</keyword>
<dbReference type="SUPFAM" id="SSF46689">
    <property type="entry name" value="Homeodomain-like"/>
    <property type="match status" value="1"/>
</dbReference>
<evidence type="ECO:0000313" key="4">
    <source>
        <dbReference type="EMBL" id="GAW98494.1"/>
    </source>
</evidence>
<dbReference type="EMBL" id="BCMF01000002">
    <property type="protein sequence ID" value="GAW98494.1"/>
    <property type="molecule type" value="Genomic_DNA"/>
</dbReference>
<protein>
    <submittedName>
        <fullName evidence="4">Transcriptional regulator</fullName>
    </submittedName>
</protein>
<reference evidence="4 5" key="1">
    <citation type="submission" date="2015-11" db="EMBL/GenBank/DDBJ databases">
        <title>Draft genome sequences of new species of the genus Lactobacillus isolated from orchardgrass silage.</title>
        <authorList>
            <person name="Tohno M."/>
            <person name="Tanizawa Y."/>
            <person name="Arita M."/>
        </authorList>
    </citation>
    <scope>NUCLEOTIDE SEQUENCE [LARGE SCALE GENOMIC DNA]</scope>
    <source>
        <strain evidence="4 5">IWT30</strain>
    </source>
</reference>
<keyword evidence="5" id="KW-1185">Reference proteome</keyword>
<evidence type="ECO:0000259" key="3">
    <source>
        <dbReference type="PROSITE" id="PS50977"/>
    </source>
</evidence>
<name>A0A1Z5I9U4_9LACO</name>
<organism evidence="4 5">
    <name type="scientific">Secundilactobacillus mixtipabuli</name>
    <dbReference type="NCBI Taxonomy" id="1435342"/>
    <lineage>
        <taxon>Bacteria</taxon>
        <taxon>Bacillati</taxon>
        <taxon>Bacillota</taxon>
        <taxon>Bacilli</taxon>
        <taxon>Lactobacillales</taxon>
        <taxon>Lactobacillaceae</taxon>
        <taxon>Secundilactobacillus</taxon>
    </lineage>
</organism>
<proteinExistence type="predicted"/>
<feature type="DNA-binding region" description="H-T-H motif" evidence="2">
    <location>
        <begin position="34"/>
        <end position="53"/>
    </location>
</feature>
<dbReference type="AlphaFoldDB" id="A0A1Z5I9U4"/>
<dbReference type="OrthoDB" id="9810250at2"/>
<accession>A0A1Z5I9U4</accession>
<evidence type="ECO:0000256" key="2">
    <source>
        <dbReference type="PROSITE-ProRule" id="PRU00335"/>
    </source>
</evidence>
<gene>
    <name evidence="4" type="ORF">IWT30_00439</name>
</gene>
<dbReference type="PROSITE" id="PS50977">
    <property type="entry name" value="HTH_TETR_2"/>
    <property type="match status" value="1"/>
</dbReference>
<dbReference type="Pfam" id="PF00440">
    <property type="entry name" value="TetR_N"/>
    <property type="match status" value="1"/>
</dbReference>
<comment type="caution">
    <text evidence="4">The sequence shown here is derived from an EMBL/GenBank/DDBJ whole genome shotgun (WGS) entry which is preliminary data.</text>
</comment>
<dbReference type="GO" id="GO:0003677">
    <property type="term" value="F:DNA binding"/>
    <property type="evidence" value="ECO:0007669"/>
    <property type="project" value="UniProtKB-UniRule"/>
</dbReference>